<evidence type="ECO:0000256" key="2">
    <source>
        <dbReference type="ARBA" id="ARBA00022734"/>
    </source>
</evidence>
<gene>
    <name evidence="4" type="ORF">V6N12_028151</name>
</gene>
<dbReference type="EMBL" id="JBBPBM010000008">
    <property type="protein sequence ID" value="KAK8572089.1"/>
    <property type="molecule type" value="Genomic_DNA"/>
</dbReference>
<proteinExistence type="inferred from homology"/>
<keyword evidence="5" id="KW-1185">Reference proteome</keyword>
<dbReference type="PANTHER" id="PTHR47293:SF70">
    <property type="entry name" value="JACALIN-RELATED LECTIN 24-RELATED"/>
    <property type="match status" value="1"/>
</dbReference>
<comment type="similarity">
    <text evidence="1">Belongs to the jacalin lectin family.</text>
</comment>
<dbReference type="InterPro" id="IPR036404">
    <property type="entry name" value="Jacalin-like_lectin_dom_sf"/>
</dbReference>
<evidence type="ECO:0000313" key="5">
    <source>
        <dbReference type="Proteomes" id="UP001472677"/>
    </source>
</evidence>
<sequence length="165" mass="17844">MSLPEMIEIGPLGNAKLGDQYWSEKGNDKITNIYISHFPSSIASLQFQYVNQYGQHVLSKLYGTSNGSKFNVLKLDSSEYITGVKGLFDPVKGIRSLTFVTNKKQIGPFGFNSNVDGVAGGSDGCSKVAPFDLQFGPSRRFGGFSGRTNDGRVTSIGGYVKTVEP</sequence>
<protein>
    <recommendedName>
        <fullName evidence="3">Jacalin-type lectin domain-containing protein</fullName>
    </recommendedName>
</protein>
<dbReference type="Gene3D" id="2.100.10.30">
    <property type="entry name" value="Jacalin-like lectin domain"/>
    <property type="match status" value="1"/>
</dbReference>
<dbReference type="PROSITE" id="PS51752">
    <property type="entry name" value="JACALIN_LECTIN"/>
    <property type="match status" value="1"/>
</dbReference>
<evidence type="ECO:0000256" key="1">
    <source>
        <dbReference type="ARBA" id="ARBA00006568"/>
    </source>
</evidence>
<comment type="caution">
    <text evidence="4">The sequence shown here is derived from an EMBL/GenBank/DDBJ whole genome shotgun (WGS) entry which is preliminary data.</text>
</comment>
<feature type="domain" description="Jacalin-type lectin" evidence="3">
    <location>
        <begin position="6"/>
        <end position="162"/>
    </location>
</feature>
<dbReference type="Pfam" id="PF01419">
    <property type="entry name" value="Jacalin"/>
    <property type="match status" value="1"/>
</dbReference>
<evidence type="ECO:0000259" key="3">
    <source>
        <dbReference type="PROSITE" id="PS51752"/>
    </source>
</evidence>
<dbReference type="Proteomes" id="UP001472677">
    <property type="component" value="Unassembled WGS sequence"/>
</dbReference>
<keyword evidence="2" id="KW-0430">Lectin</keyword>
<accession>A0ABR2F502</accession>
<dbReference type="PANTHER" id="PTHR47293">
    <property type="entry name" value="JACALIN-RELATED LECTIN 3"/>
    <property type="match status" value="1"/>
</dbReference>
<dbReference type="SUPFAM" id="SSF51101">
    <property type="entry name" value="Mannose-binding lectins"/>
    <property type="match status" value="1"/>
</dbReference>
<name>A0ABR2F502_9ROSI</name>
<dbReference type="SMART" id="SM00915">
    <property type="entry name" value="Jacalin"/>
    <property type="match status" value="1"/>
</dbReference>
<evidence type="ECO:0000313" key="4">
    <source>
        <dbReference type="EMBL" id="KAK8572089.1"/>
    </source>
</evidence>
<reference evidence="4 5" key="1">
    <citation type="journal article" date="2024" name="G3 (Bethesda)">
        <title>Genome assembly of Hibiscus sabdariffa L. provides insights into metabolisms of medicinal natural products.</title>
        <authorList>
            <person name="Kim T."/>
        </authorList>
    </citation>
    <scope>NUCLEOTIDE SEQUENCE [LARGE SCALE GENOMIC DNA]</scope>
    <source>
        <strain evidence="4">TK-2024</strain>
        <tissue evidence="4">Old leaves</tissue>
    </source>
</reference>
<organism evidence="4 5">
    <name type="scientific">Hibiscus sabdariffa</name>
    <name type="common">roselle</name>
    <dbReference type="NCBI Taxonomy" id="183260"/>
    <lineage>
        <taxon>Eukaryota</taxon>
        <taxon>Viridiplantae</taxon>
        <taxon>Streptophyta</taxon>
        <taxon>Embryophyta</taxon>
        <taxon>Tracheophyta</taxon>
        <taxon>Spermatophyta</taxon>
        <taxon>Magnoliopsida</taxon>
        <taxon>eudicotyledons</taxon>
        <taxon>Gunneridae</taxon>
        <taxon>Pentapetalae</taxon>
        <taxon>rosids</taxon>
        <taxon>malvids</taxon>
        <taxon>Malvales</taxon>
        <taxon>Malvaceae</taxon>
        <taxon>Malvoideae</taxon>
        <taxon>Hibiscus</taxon>
    </lineage>
</organism>
<dbReference type="InterPro" id="IPR001229">
    <property type="entry name" value="Jacalin-like_lectin_dom"/>
</dbReference>